<evidence type="ECO:0000256" key="1">
    <source>
        <dbReference type="ARBA" id="ARBA00022737"/>
    </source>
</evidence>
<dbReference type="InterPro" id="IPR032675">
    <property type="entry name" value="LRR_dom_sf"/>
</dbReference>
<keyword evidence="1" id="KW-0677">Repeat</keyword>
<sequence>MAKNKVRFIKPGSMGQPVSDYEKQRREKIELNNLRLVERGFQRMANSLVDLKEKRKTKTTKEAKNMRAMDDDDEEYQPREDENNFSCDDHLSSYSDEEELNGKRKKNVVAQHTSTPHTEMPHMQPTVPPSSTQGSMPTPTSMVGIPGSLTTESTVAPTPTQDLLVEQRTLSTTPTSLPHDMVRASTSKRVRGATRGINTERFIAASSGTKLVVAVPMEVGAPVGENATRLANWLGVQIRMAAPLKDMEKWDDIPSAIKAPIIQATRVQLEARHREDESRRKEDEALGLPVTMPQEEMPMEVFGKKFYVKEYGVGLKRPSSKLSSAKSHDEVRVLKNQVETLKDMCHEQKNQFETLKDLCHTQQETIRAYDEKFARFDAVMSAYMQGGVVGEGSNSREGKEFLLILDDIWSLDAWEGVKHALPRKGRGIIIFTTRNENVAYPVDEKCFKHELKPLLSEVAWDLFCRKAFRNNYPPGSCPPVLIDVAKAMVERCKGLPLAIVAIGGLMSNKRSTLPSEWDDVRQNLDWESNHNPGLARLNKVLLTSYYYLPSHLKYCFLYCGLFPEDYSIKRKKLIRLWIAEGFIKEYPRKTLEEVAGEYVVQLIQRSMLQPVVDPGTLQIKACKMHDLVRDMAIYLFKEEDFGVVLTNQNEIVTARHLAIQTNEMTTPNTGELNPRSLLMFIEQEFTASSFRPCLVNLRLLRVLDLESCKIESLPDEVGGLIHLRYLSIKQSTVQILPPSLGRLCNLQTLDIRGTFVKSLPVGAMLLRLRHLLLNTNPIVLGSIKMSSLAQLQTLYCVRPYEMLVEQLGYLTQMRKLSIIRVNGAYWTQLLASISKMQHLRSLRLGADSDDEQLQLETFSPPLYLEKLRLHGRMKNLPRWLRSLDCLCELILFGTHLEDDPFRFLKRLPNLAKVMLMNDAYTGERLCLRPEGFPKLMYLGLVDMNELENFKIYGPRRLRQHLGNYRDSHGSKVQLEQVQSNWQLHNPGSAQPRHLKPISICAKRKNSG</sequence>
<keyword evidence="3" id="KW-0175">Coiled coil</keyword>
<dbReference type="InterPro" id="IPR044974">
    <property type="entry name" value="Disease_R_plants"/>
</dbReference>
<dbReference type="Gene3D" id="3.80.10.10">
    <property type="entry name" value="Ribonuclease Inhibitor"/>
    <property type="match status" value="1"/>
</dbReference>
<accession>A0A3S3N7X7</accession>
<name>A0A3S3N7X7_9MAGN</name>
<dbReference type="SUPFAM" id="SSF52540">
    <property type="entry name" value="P-loop containing nucleoside triphosphate hydrolases"/>
    <property type="match status" value="1"/>
</dbReference>
<dbReference type="InterPro" id="IPR058922">
    <property type="entry name" value="WHD_DRP"/>
</dbReference>
<proteinExistence type="predicted"/>
<feature type="compositionally biased region" description="Basic and acidic residues" evidence="4">
    <location>
        <begin position="76"/>
        <end position="91"/>
    </location>
</feature>
<evidence type="ECO:0000256" key="3">
    <source>
        <dbReference type="SAM" id="Coils"/>
    </source>
</evidence>
<dbReference type="GO" id="GO:0098542">
    <property type="term" value="P:defense response to other organism"/>
    <property type="evidence" value="ECO:0007669"/>
    <property type="project" value="TreeGrafter"/>
</dbReference>
<evidence type="ECO:0000256" key="2">
    <source>
        <dbReference type="ARBA" id="ARBA00022821"/>
    </source>
</evidence>
<dbReference type="Gene3D" id="1.10.10.10">
    <property type="entry name" value="Winged helix-like DNA-binding domain superfamily/Winged helix DNA-binding domain"/>
    <property type="match status" value="1"/>
</dbReference>
<feature type="region of interest" description="Disordered" evidence="4">
    <location>
        <begin position="1"/>
        <end position="21"/>
    </location>
</feature>
<gene>
    <name evidence="8" type="ORF">CKAN_01595100</name>
</gene>
<dbReference type="InterPro" id="IPR055414">
    <property type="entry name" value="LRR_R13L4/SHOC2-like"/>
</dbReference>
<dbReference type="GO" id="GO:0043531">
    <property type="term" value="F:ADP binding"/>
    <property type="evidence" value="ECO:0007669"/>
    <property type="project" value="InterPro"/>
</dbReference>
<feature type="domain" description="Disease resistance protein winged helix" evidence="6">
    <location>
        <begin position="561"/>
        <end position="632"/>
    </location>
</feature>
<comment type="caution">
    <text evidence="8">The sequence shown here is derived from an EMBL/GenBank/DDBJ whole genome shotgun (WGS) entry which is preliminary data.</text>
</comment>
<reference evidence="8 9" key="1">
    <citation type="journal article" date="2019" name="Nat. Plants">
        <title>Stout camphor tree genome fills gaps in understanding of flowering plant genome evolution.</title>
        <authorList>
            <person name="Chaw S.M."/>
            <person name="Liu Y.C."/>
            <person name="Wu Y.W."/>
            <person name="Wang H.Y."/>
            <person name="Lin C.I."/>
            <person name="Wu C.S."/>
            <person name="Ke H.M."/>
            <person name="Chang L.Y."/>
            <person name="Hsu C.Y."/>
            <person name="Yang H.T."/>
            <person name="Sudianto E."/>
            <person name="Hsu M.H."/>
            <person name="Wu K.P."/>
            <person name="Wang L.N."/>
            <person name="Leebens-Mack J.H."/>
            <person name="Tsai I.J."/>
        </authorList>
    </citation>
    <scope>NUCLEOTIDE SEQUENCE [LARGE SCALE GENOMIC DNA]</scope>
    <source>
        <strain evidence="9">cv. Chaw 1501</strain>
        <tissue evidence="8">Young leaves</tissue>
    </source>
</reference>
<dbReference type="Pfam" id="PF00931">
    <property type="entry name" value="NB-ARC"/>
    <property type="match status" value="1"/>
</dbReference>
<feature type="coiled-coil region" evidence="3">
    <location>
        <begin position="331"/>
        <end position="358"/>
    </location>
</feature>
<dbReference type="Pfam" id="PF23598">
    <property type="entry name" value="LRR_14"/>
    <property type="match status" value="1"/>
</dbReference>
<evidence type="ECO:0000259" key="5">
    <source>
        <dbReference type="Pfam" id="PF00931"/>
    </source>
</evidence>
<evidence type="ECO:0000259" key="6">
    <source>
        <dbReference type="Pfam" id="PF23559"/>
    </source>
</evidence>
<dbReference type="InterPro" id="IPR042197">
    <property type="entry name" value="Apaf_helical"/>
</dbReference>
<dbReference type="PANTHER" id="PTHR23155">
    <property type="entry name" value="DISEASE RESISTANCE PROTEIN RP"/>
    <property type="match status" value="1"/>
</dbReference>
<dbReference type="InterPro" id="IPR027417">
    <property type="entry name" value="P-loop_NTPase"/>
</dbReference>
<feature type="compositionally biased region" description="Basic and acidic residues" evidence="4">
    <location>
        <begin position="59"/>
        <end position="69"/>
    </location>
</feature>
<dbReference type="SUPFAM" id="SSF52058">
    <property type="entry name" value="L domain-like"/>
    <property type="match status" value="1"/>
</dbReference>
<dbReference type="OrthoDB" id="1650864at2759"/>
<feature type="region of interest" description="Disordered" evidence="4">
    <location>
        <begin position="52"/>
        <end position="137"/>
    </location>
</feature>
<evidence type="ECO:0000256" key="4">
    <source>
        <dbReference type="SAM" id="MobiDB-lite"/>
    </source>
</evidence>
<evidence type="ECO:0000313" key="9">
    <source>
        <dbReference type="Proteomes" id="UP000283530"/>
    </source>
</evidence>
<dbReference type="Gene3D" id="3.40.50.300">
    <property type="entry name" value="P-loop containing nucleotide triphosphate hydrolases"/>
    <property type="match status" value="1"/>
</dbReference>
<dbReference type="PRINTS" id="PR00364">
    <property type="entry name" value="DISEASERSIST"/>
</dbReference>
<dbReference type="Gene3D" id="1.10.8.430">
    <property type="entry name" value="Helical domain of apoptotic protease-activating factors"/>
    <property type="match status" value="1"/>
</dbReference>
<dbReference type="AlphaFoldDB" id="A0A3S3N7X7"/>
<dbReference type="InterPro" id="IPR002182">
    <property type="entry name" value="NB-ARC"/>
</dbReference>
<evidence type="ECO:0000313" key="8">
    <source>
        <dbReference type="EMBL" id="RWR87021.1"/>
    </source>
</evidence>
<dbReference type="InterPro" id="IPR036388">
    <property type="entry name" value="WH-like_DNA-bd_sf"/>
</dbReference>
<protein>
    <submittedName>
        <fullName evidence="8">Disease resistance protein RPM1-like protein</fullName>
    </submittedName>
</protein>
<dbReference type="Proteomes" id="UP000283530">
    <property type="component" value="Unassembled WGS sequence"/>
</dbReference>
<evidence type="ECO:0000259" key="7">
    <source>
        <dbReference type="Pfam" id="PF23598"/>
    </source>
</evidence>
<feature type="domain" description="NB-ARC" evidence="5">
    <location>
        <begin position="398"/>
        <end position="471"/>
    </location>
</feature>
<keyword evidence="2" id="KW-0611">Plant defense</keyword>
<feature type="domain" description="Disease resistance R13L4/SHOC-2-like LRR" evidence="7">
    <location>
        <begin position="688"/>
        <end position="941"/>
    </location>
</feature>
<dbReference type="FunFam" id="1.10.10.10:FF:000322">
    <property type="entry name" value="Probable disease resistance protein At1g63360"/>
    <property type="match status" value="1"/>
</dbReference>
<dbReference type="Pfam" id="PF23559">
    <property type="entry name" value="WHD_DRP"/>
    <property type="match status" value="1"/>
</dbReference>
<dbReference type="EMBL" id="QPKB01000006">
    <property type="protein sequence ID" value="RWR87021.1"/>
    <property type="molecule type" value="Genomic_DNA"/>
</dbReference>
<keyword evidence="9" id="KW-1185">Reference proteome</keyword>
<organism evidence="8 9">
    <name type="scientific">Cinnamomum micranthum f. kanehirae</name>
    <dbReference type="NCBI Taxonomy" id="337451"/>
    <lineage>
        <taxon>Eukaryota</taxon>
        <taxon>Viridiplantae</taxon>
        <taxon>Streptophyta</taxon>
        <taxon>Embryophyta</taxon>
        <taxon>Tracheophyta</taxon>
        <taxon>Spermatophyta</taxon>
        <taxon>Magnoliopsida</taxon>
        <taxon>Magnoliidae</taxon>
        <taxon>Laurales</taxon>
        <taxon>Lauraceae</taxon>
        <taxon>Cinnamomum</taxon>
    </lineage>
</organism>
<dbReference type="PANTHER" id="PTHR23155:SF1205">
    <property type="entry name" value="DISEASE RESISTANCE PROTEIN RPM1"/>
    <property type="match status" value="1"/>
</dbReference>